<dbReference type="AlphaFoldDB" id="Q2RSS7"/>
<proteinExistence type="predicted"/>
<dbReference type="InterPro" id="IPR035069">
    <property type="entry name" value="TTHA1013/TTHA0281-like"/>
</dbReference>
<accession>Q2RSS7</accession>
<evidence type="ECO:0000313" key="3">
    <source>
        <dbReference type="Proteomes" id="UP000001929"/>
    </source>
</evidence>
<dbReference type="PhylomeDB" id="Q2RSS7"/>
<dbReference type="eggNOG" id="COG1598">
    <property type="taxonomic scope" value="Bacteria"/>
</dbReference>
<name>Q2RSS7_RHORT</name>
<dbReference type="RefSeq" id="WP_011389771.1">
    <property type="nucleotide sequence ID" value="NC_007643.1"/>
</dbReference>
<dbReference type="InterPro" id="IPR051404">
    <property type="entry name" value="TA_system_antitoxin"/>
</dbReference>
<dbReference type="PANTHER" id="PTHR34504">
    <property type="entry name" value="ANTITOXIN HICB"/>
    <property type="match status" value="1"/>
</dbReference>
<dbReference type="PATRIC" id="fig|269796.9.peg.2103"/>
<evidence type="ECO:0000259" key="1">
    <source>
        <dbReference type="Pfam" id="PF15919"/>
    </source>
</evidence>
<dbReference type="EnsemblBacteria" id="ABC22818">
    <property type="protein sequence ID" value="ABC22818"/>
    <property type="gene ID" value="Rru_A2018"/>
</dbReference>
<dbReference type="PANTHER" id="PTHR34504:SF2">
    <property type="entry name" value="UPF0150 PROTEIN SSL0259"/>
    <property type="match status" value="1"/>
</dbReference>
<dbReference type="InterPro" id="IPR031807">
    <property type="entry name" value="HicB-like"/>
</dbReference>
<sequence>MKTFYLAVIDKDPESDYGVSFPDFPGCVSGGETVAEAITMAEDALALHLEGLAEAGQPIADPTPADAVVDAPEVNRVALVMIPADRPGRMVRVNVTLEEGLLARIDRTAGPRGRSAFLAQAADRALRQG</sequence>
<dbReference type="Proteomes" id="UP000001929">
    <property type="component" value="Chromosome"/>
</dbReference>
<dbReference type="KEGG" id="rru:Rru_A2018"/>
<reference evidence="2 3" key="1">
    <citation type="journal article" date="2011" name="Stand. Genomic Sci.">
        <title>Complete genome sequence of Rhodospirillum rubrum type strain (S1).</title>
        <authorList>
            <person name="Munk A.C."/>
            <person name="Copeland A."/>
            <person name="Lucas S."/>
            <person name="Lapidus A."/>
            <person name="Del Rio T.G."/>
            <person name="Barry K."/>
            <person name="Detter J.C."/>
            <person name="Hammon N."/>
            <person name="Israni S."/>
            <person name="Pitluck S."/>
            <person name="Brettin T."/>
            <person name="Bruce D."/>
            <person name="Han C."/>
            <person name="Tapia R."/>
            <person name="Gilna P."/>
            <person name="Schmutz J."/>
            <person name="Larimer F."/>
            <person name="Land M."/>
            <person name="Kyrpides N.C."/>
            <person name="Mavromatis K."/>
            <person name="Richardson P."/>
            <person name="Rohde M."/>
            <person name="Goker M."/>
            <person name="Klenk H.P."/>
            <person name="Zhang Y."/>
            <person name="Roberts G.P."/>
            <person name="Reslewic S."/>
            <person name="Schwartz D.C."/>
        </authorList>
    </citation>
    <scope>NUCLEOTIDE SEQUENCE [LARGE SCALE GENOMIC DNA]</scope>
    <source>
        <strain evidence="3">ATCC 11170 / ATH 1.1.1 / DSM 467 / LMG 4362 / NCIMB 8255 / S1</strain>
    </source>
</reference>
<gene>
    <name evidence="2" type="ordered locus">Rru_A2018</name>
</gene>
<organism evidence="2 3">
    <name type="scientific">Rhodospirillum rubrum (strain ATCC 11170 / ATH 1.1.1 / DSM 467 / LMG 4362 / NCIMB 8255 / S1)</name>
    <dbReference type="NCBI Taxonomy" id="269796"/>
    <lineage>
        <taxon>Bacteria</taxon>
        <taxon>Pseudomonadati</taxon>
        <taxon>Pseudomonadota</taxon>
        <taxon>Alphaproteobacteria</taxon>
        <taxon>Rhodospirillales</taxon>
        <taxon>Rhodospirillaceae</taxon>
        <taxon>Rhodospirillum</taxon>
    </lineage>
</organism>
<dbReference type="Gene3D" id="3.30.160.250">
    <property type="match status" value="1"/>
</dbReference>
<protein>
    <recommendedName>
        <fullName evidence="1">HicB-like antitoxin of toxin-antitoxin system domain-containing protein</fullName>
    </recommendedName>
</protein>
<feature type="domain" description="HicB-like antitoxin of toxin-antitoxin system" evidence="1">
    <location>
        <begin position="5"/>
        <end position="122"/>
    </location>
</feature>
<keyword evidence="3" id="KW-1185">Reference proteome</keyword>
<dbReference type="HOGENOM" id="CLU_114047_1_1_5"/>
<dbReference type="Pfam" id="PF15919">
    <property type="entry name" value="HicB_lk_antitox"/>
    <property type="match status" value="1"/>
</dbReference>
<dbReference type="EMBL" id="CP000230">
    <property type="protein sequence ID" value="ABC22818.1"/>
    <property type="molecule type" value="Genomic_DNA"/>
</dbReference>
<dbReference type="STRING" id="269796.Rru_A2018"/>
<dbReference type="SUPFAM" id="SSF143100">
    <property type="entry name" value="TTHA1013/TTHA0281-like"/>
    <property type="match status" value="1"/>
</dbReference>
<evidence type="ECO:0000313" key="2">
    <source>
        <dbReference type="EMBL" id="ABC22818.1"/>
    </source>
</evidence>